<gene>
    <name evidence="3" type="ORF">NDU88_002510</name>
</gene>
<feature type="region of interest" description="Disordered" evidence="1">
    <location>
        <begin position="223"/>
        <end position="246"/>
    </location>
</feature>
<protein>
    <recommendedName>
        <fullName evidence="2">Regulatory factor X-associated protein RFXANK-binding domain-containing protein</fullName>
    </recommendedName>
</protein>
<evidence type="ECO:0000313" key="3">
    <source>
        <dbReference type="EMBL" id="KAJ1114271.1"/>
    </source>
</evidence>
<reference evidence="3" key="1">
    <citation type="journal article" date="2022" name="bioRxiv">
        <title>Sequencing and chromosome-scale assembly of the giantPleurodeles waltlgenome.</title>
        <authorList>
            <person name="Brown T."/>
            <person name="Elewa A."/>
            <person name="Iarovenko S."/>
            <person name="Subramanian E."/>
            <person name="Araus A.J."/>
            <person name="Petzold A."/>
            <person name="Susuki M."/>
            <person name="Suzuki K.-i.T."/>
            <person name="Hayashi T."/>
            <person name="Toyoda A."/>
            <person name="Oliveira C."/>
            <person name="Osipova E."/>
            <person name="Leigh N.D."/>
            <person name="Simon A."/>
            <person name="Yun M.H."/>
        </authorList>
    </citation>
    <scope>NUCLEOTIDE SEQUENCE</scope>
    <source>
        <strain evidence="3">20211129_DDA</strain>
        <tissue evidence="3">Liver</tissue>
    </source>
</reference>
<dbReference type="Gene3D" id="6.10.290.30">
    <property type="entry name" value="Regulatory factor X-associated C-terminal binding domain"/>
    <property type="match status" value="1"/>
</dbReference>
<keyword evidence="4" id="KW-1185">Reference proteome</keyword>
<dbReference type="AlphaFoldDB" id="A0AAV7NE73"/>
<comment type="caution">
    <text evidence="3">The sequence shown here is derived from an EMBL/GenBank/DDBJ whole genome shotgun (WGS) entry which is preliminary data.</text>
</comment>
<feature type="region of interest" description="Disordered" evidence="1">
    <location>
        <begin position="1"/>
        <end position="76"/>
    </location>
</feature>
<organism evidence="3 4">
    <name type="scientific">Pleurodeles waltl</name>
    <name type="common">Iberian ribbed newt</name>
    <dbReference type="NCBI Taxonomy" id="8319"/>
    <lineage>
        <taxon>Eukaryota</taxon>
        <taxon>Metazoa</taxon>
        <taxon>Chordata</taxon>
        <taxon>Craniata</taxon>
        <taxon>Vertebrata</taxon>
        <taxon>Euteleostomi</taxon>
        <taxon>Amphibia</taxon>
        <taxon>Batrachia</taxon>
        <taxon>Caudata</taxon>
        <taxon>Salamandroidea</taxon>
        <taxon>Salamandridae</taxon>
        <taxon>Pleurodelinae</taxon>
        <taxon>Pleurodeles</taxon>
    </lineage>
</organism>
<dbReference type="Pfam" id="PF15289">
    <property type="entry name" value="RFXA_RFXANK_bdg"/>
    <property type="match status" value="1"/>
</dbReference>
<feature type="compositionally biased region" description="Acidic residues" evidence="1">
    <location>
        <begin position="223"/>
        <end position="235"/>
    </location>
</feature>
<evidence type="ECO:0000313" key="4">
    <source>
        <dbReference type="Proteomes" id="UP001066276"/>
    </source>
</evidence>
<accession>A0AAV7NE73</accession>
<name>A0AAV7NE73_PLEWA</name>
<dbReference type="PANTHER" id="PTHR15110">
    <property type="entry name" value="REGULATORY FACTOR X-ASSOCIATED PROTEIN"/>
    <property type="match status" value="1"/>
</dbReference>
<dbReference type="InterPro" id="IPR038308">
    <property type="entry name" value="RFXAP_C_sf"/>
</dbReference>
<dbReference type="EMBL" id="JANPWB010000012">
    <property type="protein sequence ID" value="KAJ1114271.1"/>
    <property type="molecule type" value="Genomic_DNA"/>
</dbReference>
<evidence type="ECO:0000259" key="2">
    <source>
        <dbReference type="Pfam" id="PF15289"/>
    </source>
</evidence>
<proteinExistence type="predicted"/>
<dbReference type="GO" id="GO:0005634">
    <property type="term" value="C:nucleus"/>
    <property type="evidence" value="ECO:0007669"/>
    <property type="project" value="TreeGrafter"/>
</dbReference>
<sequence>MVAMAQGRPPLPPLHRPRPPLSSMERPHLGPVLHRSLHSGVKPFTTLDSGGRRSFSKVAPEGKNNQAHRLAYSSNHRRPKLSVTMEGVQGTGAVPTVTLVLMQACEEAENTRAQQQGNPSVQQGNLDIQQCTMDLQHVTTGMQQNNLILQRGLQQDSPELLQQATPGNVFVQQGSVDLQQAVSGTQQGSPELQQGGLELLRASQGTLELAGIRVYYSMVTPGEDELEDESEDPMETSDPRENTASPEELELVLDEEYNSGDNENVTRSCTYPGCHETCIQGAKQRKPWMCKKHRNKMYKDTYKKKKNDQARTCTSGKLDDGTELCSIAIAKQRTGVSVGDRPSRPTLLEQVLNQKRLSLLRSPEVVQFLQTQQQLLSQQACEQRQSFQGAPV</sequence>
<dbReference type="InterPro" id="IPR029316">
    <property type="entry name" value="RFXAP_RFXANK-bd"/>
</dbReference>
<feature type="domain" description="Regulatory factor X-associated protein RFXANK-binding" evidence="2">
    <location>
        <begin position="269"/>
        <end position="387"/>
    </location>
</feature>
<dbReference type="Proteomes" id="UP001066276">
    <property type="component" value="Chromosome 8"/>
</dbReference>
<dbReference type="GO" id="GO:0006357">
    <property type="term" value="P:regulation of transcription by RNA polymerase II"/>
    <property type="evidence" value="ECO:0007669"/>
    <property type="project" value="TreeGrafter"/>
</dbReference>
<evidence type="ECO:0000256" key="1">
    <source>
        <dbReference type="SAM" id="MobiDB-lite"/>
    </source>
</evidence>
<dbReference type="PANTHER" id="PTHR15110:SF2">
    <property type="entry name" value="REGULATORY FACTOR X-ASSOCIATED PROTEIN"/>
    <property type="match status" value="1"/>
</dbReference>